<feature type="signal peptide" evidence="2">
    <location>
        <begin position="1"/>
        <end position="20"/>
    </location>
</feature>
<feature type="chain" id="PRO_5009186298" description="Fibronectin type-III domain-containing protein" evidence="2">
    <location>
        <begin position="21"/>
        <end position="1154"/>
    </location>
</feature>
<organism evidence="6 7">
    <name type="scientific">Flavivirga aquatica</name>
    <dbReference type="NCBI Taxonomy" id="1849968"/>
    <lineage>
        <taxon>Bacteria</taxon>
        <taxon>Pseudomonadati</taxon>
        <taxon>Bacteroidota</taxon>
        <taxon>Flavobacteriia</taxon>
        <taxon>Flavobacteriales</taxon>
        <taxon>Flavobacteriaceae</taxon>
        <taxon>Flavivirga</taxon>
    </lineage>
</organism>
<dbReference type="GO" id="GO:0046872">
    <property type="term" value="F:metal ion binding"/>
    <property type="evidence" value="ECO:0007669"/>
    <property type="project" value="InterPro"/>
</dbReference>
<dbReference type="InterPro" id="IPR029052">
    <property type="entry name" value="Metallo-depent_PP-like"/>
</dbReference>
<dbReference type="EMBL" id="MDJD01000034">
    <property type="protein sequence ID" value="OEK08446.1"/>
    <property type="molecule type" value="Genomic_DNA"/>
</dbReference>
<evidence type="ECO:0000256" key="2">
    <source>
        <dbReference type="SAM" id="SignalP"/>
    </source>
</evidence>
<dbReference type="InterPro" id="IPR026444">
    <property type="entry name" value="Secre_tail"/>
</dbReference>
<dbReference type="SUPFAM" id="SSF49363">
    <property type="entry name" value="Purple acid phosphatase, N-terminal domain"/>
    <property type="match status" value="1"/>
</dbReference>
<feature type="domain" description="Calcineurin-like phosphoesterase" evidence="3">
    <location>
        <begin position="143"/>
        <end position="293"/>
    </location>
</feature>
<evidence type="ECO:0000256" key="1">
    <source>
        <dbReference type="ARBA" id="ARBA00022729"/>
    </source>
</evidence>
<dbReference type="Proteomes" id="UP000095713">
    <property type="component" value="Unassembled WGS sequence"/>
</dbReference>
<evidence type="ECO:0000313" key="6">
    <source>
        <dbReference type="EMBL" id="OEK08446.1"/>
    </source>
</evidence>
<dbReference type="Gene3D" id="3.60.21.10">
    <property type="match status" value="1"/>
</dbReference>
<dbReference type="Pfam" id="PF16656">
    <property type="entry name" value="Pur_ac_phosph_N"/>
    <property type="match status" value="1"/>
</dbReference>
<dbReference type="PANTHER" id="PTHR45867">
    <property type="entry name" value="PURPLE ACID PHOSPHATASE"/>
    <property type="match status" value="1"/>
</dbReference>
<keyword evidence="7" id="KW-1185">Reference proteome</keyword>
<dbReference type="Pfam" id="PF18962">
    <property type="entry name" value="Por_Secre_tail"/>
    <property type="match status" value="1"/>
</dbReference>
<evidence type="ECO:0000259" key="3">
    <source>
        <dbReference type="Pfam" id="PF00149"/>
    </source>
</evidence>
<dbReference type="InterPro" id="IPR004843">
    <property type="entry name" value="Calcineurin-like_PHP"/>
</dbReference>
<evidence type="ECO:0000259" key="5">
    <source>
        <dbReference type="Pfam" id="PF18962"/>
    </source>
</evidence>
<evidence type="ECO:0000259" key="4">
    <source>
        <dbReference type="Pfam" id="PF16656"/>
    </source>
</evidence>
<dbReference type="Gene3D" id="2.60.120.260">
    <property type="entry name" value="Galactose-binding domain-like"/>
    <property type="match status" value="1"/>
</dbReference>
<proteinExistence type="predicted"/>
<dbReference type="InterPro" id="IPR008963">
    <property type="entry name" value="Purple_acid_Pase-like_N"/>
</dbReference>
<dbReference type="GO" id="GO:0003993">
    <property type="term" value="F:acid phosphatase activity"/>
    <property type="evidence" value="ECO:0007669"/>
    <property type="project" value="InterPro"/>
</dbReference>
<sequence length="1154" mass="126048">MKKRLPLILLFIVFTMTVNADTNKYRLSLRDNPATSIVIGWNQVSGSDATVYYGTKDLGTNWNAYSNSKTVDRAVNYKGMNNRFARLTGLLPNTNYYFVLRDSQGTSGQFWFKTGSNNPSDRLSFIAGGDSRNNRTPRINANKLVAKLKPDAVLFGGDMTSGDSSSEWNTWFDDWQNTIASDGRMFPIVATRGNHEGSNNSIYNLFDVPSSSVYYAITFGGSLVRSYTLNTEISISGSQTSWLASDLQSNNTTWKIAQYHKPMRPHVSTKSEGNSQYNNWASLFYNNGVKLAIECDAHTVKTTWPVRPSTRSGSDEGFIRDNNNGTVYAGEGCWGAPLRTNNDSKAWTRNSGKFNQFKWIFVDQGKIEVRTIRVDNASQVGEVNNNNRFAIPSNLDVWNPSNGSVVTITGNLSSPICSITNPTNGQSYTTQQNITINANASDSDGNVIKVEFFVNGNSIGVDTTTPYSKNYAIPTDGAYTLTAVATDNDGITTTANAVNIAVGVVNQTINKRIASSIDDVEESGTNGSIYTDSSDLELVNDGLRGDQIIGLRFTGINIPQGATITNAYIQFTTDETSSSGVNLTIKGEAVNDASPFIKSTNNVSSRATTSTSVNWTPSAWNNVEAAGTSQRTPNIKSILQEIINRSGWNLGNDMTLIITGTGRRTAESYDGVPTSSPLIHIEYTIGGNGTPTNTTQIVDKRIANSMDDVEQNGVDGSMYTNSSDIELVNDGSRENQIIGLRFTGLDIPQSATITNAYIQFTTDETSSETTNLTIKGQDVNDAIPFSNSVNNVSSRITTSAFVNWNPLAWNRGGATGADQRTPNIKSIVQEIVNRSGWSAGNDMVMIITGTGKRTALSYDSSPNSAALIHIEYTIDGNSTPTNPESGSCDETQIDFNNFEVGYGIWNDGGTDCIRTSNTAYAKSGSYTIQLRDDSSSSFTNTDSIDLSSFDEVTVSFSYMCNSMDSSNEDFLLQISKNGGSTYTTIEEWNREDEFENNIRYNDTVIIQGPFTSSVRFRFVCDATSNGDQVYLDDISISACSINSNKAFKSSKSLITDDESINNIETDEVDSVDLEDITVSPNPFKNSLMIESSSFGVLKVNIKIYDINGKLIIDNLFNALGNVLEIKTDQLQNGLYVLKIEIGSEVLLKKIIKTE</sequence>
<gene>
    <name evidence="6" type="ORF">A8C32_03075</name>
</gene>
<dbReference type="SUPFAM" id="SSF56300">
    <property type="entry name" value="Metallo-dependent phosphatases"/>
    <property type="match status" value="1"/>
</dbReference>
<dbReference type="Pfam" id="PF17957">
    <property type="entry name" value="Big_7"/>
    <property type="match status" value="1"/>
</dbReference>
<dbReference type="AlphaFoldDB" id="A0A1E5TAS6"/>
<evidence type="ECO:0000313" key="7">
    <source>
        <dbReference type="Proteomes" id="UP000095713"/>
    </source>
</evidence>
<name>A0A1E5TAS6_9FLAO</name>
<dbReference type="OrthoDB" id="9804511at2"/>
<dbReference type="Pfam" id="PF00149">
    <property type="entry name" value="Metallophos"/>
    <property type="match status" value="1"/>
</dbReference>
<dbReference type="InterPro" id="IPR015914">
    <property type="entry name" value="PAPs_N"/>
</dbReference>
<dbReference type="Gene3D" id="2.60.40.10">
    <property type="entry name" value="Immunoglobulins"/>
    <property type="match status" value="1"/>
</dbReference>
<protein>
    <recommendedName>
        <fullName evidence="8">Fibronectin type-III domain-containing protein</fullName>
    </recommendedName>
</protein>
<keyword evidence="1 2" id="KW-0732">Signal</keyword>
<dbReference type="InterPro" id="IPR013783">
    <property type="entry name" value="Ig-like_fold"/>
</dbReference>
<dbReference type="Gene3D" id="2.60.40.380">
    <property type="entry name" value="Purple acid phosphatase-like, N-terminal"/>
    <property type="match status" value="1"/>
</dbReference>
<feature type="domain" description="Purple acid phosphatase N-terminal" evidence="4">
    <location>
        <begin position="25"/>
        <end position="114"/>
    </location>
</feature>
<evidence type="ECO:0008006" key="8">
    <source>
        <dbReference type="Google" id="ProtNLM"/>
    </source>
</evidence>
<dbReference type="STRING" id="1849968.A8C32_03075"/>
<dbReference type="RefSeq" id="WP_069829953.1">
    <property type="nucleotide sequence ID" value="NZ_MDJD01000034.1"/>
</dbReference>
<dbReference type="PANTHER" id="PTHR45867:SF3">
    <property type="entry name" value="ACID PHOSPHATASE TYPE 7"/>
    <property type="match status" value="1"/>
</dbReference>
<accession>A0A1E5TAS6</accession>
<feature type="domain" description="Secretion system C-terminal sorting" evidence="5">
    <location>
        <begin position="1079"/>
        <end position="1151"/>
    </location>
</feature>
<reference evidence="6 7" key="1">
    <citation type="submission" date="2016-05" db="EMBL/GenBank/DDBJ databases">
        <title>Draft Genome Sequence of Algibacter sp. Strain SK-16 Isolated from the Surface Water of Aburatsubo Inlet.</title>
        <authorList>
            <person name="Wong S.-K."/>
            <person name="Yoshizawa S."/>
            <person name="Nakajima Y."/>
            <person name="Ogura Y."/>
            <person name="Tetsuya H."/>
            <person name="Hamasaki K."/>
        </authorList>
    </citation>
    <scope>NUCLEOTIDE SEQUENCE [LARGE SCALE GENOMIC DNA]</scope>
    <source>
        <strain evidence="6 7">SK-16</strain>
    </source>
</reference>
<dbReference type="NCBIfam" id="TIGR04183">
    <property type="entry name" value="Por_Secre_tail"/>
    <property type="match status" value="1"/>
</dbReference>
<comment type="caution">
    <text evidence="6">The sequence shown here is derived from an EMBL/GenBank/DDBJ whole genome shotgun (WGS) entry which is preliminary data.</text>
</comment>